<dbReference type="GO" id="GO:0090313">
    <property type="term" value="P:regulation of protein targeting to membrane"/>
    <property type="evidence" value="ECO:0007669"/>
    <property type="project" value="TreeGrafter"/>
</dbReference>
<feature type="transmembrane region" description="Helical" evidence="1">
    <location>
        <begin position="12"/>
        <end position="32"/>
    </location>
</feature>
<reference evidence="2 3" key="1">
    <citation type="submission" date="2021-12" db="EMBL/GenBank/DDBJ databases">
        <title>Genome sequencing of bacteria with rrn-lacking chromosome and rrn-plasmid.</title>
        <authorList>
            <person name="Anda M."/>
            <person name="Iwasaki W."/>
        </authorList>
    </citation>
    <scope>NUCLEOTIDE SEQUENCE [LARGE SCALE GENOMIC DNA]</scope>
    <source>
        <strain evidence="2 3">NBRC 15940</strain>
    </source>
</reference>
<keyword evidence="3" id="KW-1185">Reference proteome</keyword>
<organism evidence="2 3">
    <name type="scientific">Persicobacter diffluens</name>
    <dbReference type="NCBI Taxonomy" id="981"/>
    <lineage>
        <taxon>Bacteria</taxon>
        <taxon>Pseudomonadati</taxon>
        <taxon>Bacteroidota</taxon>
        <taxon>Cytophagia</taxon>
        <taxon>Cytophagales</taxon>
        <taxon>Persicobacteraceae</taxon>
        <taxon>Persicobacter</taxon>
    </lineage>
</organism>
<dbReference type="PANTHER" id="PTHR30441">
    <property type="entry name" value="DUF748 DOMAIN-CONTAINING PROTEIN"/>
    <property type="match status" value="1"/>
</dbReference>
<accession>A0AAN4W0K6</accession>
<keyword evidence="1" id="KW-0812">Transmembrane</keyword>
<dbReference type="InterPro" id="IPR052894">
    <property type="entry name" value="AsmA-related"/>
</dbReference>
<dbReference type="RefSeq" id="WP_338238636.1">
    <property type="nucleotide sequence ID" value="NZ_BQKE01000003.1"/>
</dbReference>
<dbReference type="PANTHER" id="PTHR30441:SF8">
    <property type="entry name" value="DUF748 DOMAIN-CONTAINING PROTEIN"/>
    <property type="match status" value="1"/>
</dbReference>
<dbReference type="GO" id="GO:0005886">
    <property type="term" value="C:plasma membrane"/>
    <property type="evidence" value="ECO:0007669"/>
    <property type="project" value="TreeGrafter"/>
</dbReference>
<keyword evidence="1" id="KW-1133">Transmembrane helix</keyword>
<evidence type="ECO:0000313" key="2">
    <source>
        <dbReference type="EMBL" id="GJM63479.1"/>
    </source>
</evidence>
<proteinExistence type="predicted"/>
<evidence type="ECO:0000313" key="3">
    <source>
        <dbReference type="Proteomes" id="UP001310022"/>
    </source>
</evidence>
<dbReference type="Proteomes" id="UP001310022">
    <property type="component" value="Unassembled WGS sequence"/>
</dbReference>
<sequence length="1067" mass="119303">MTIVKKVFKVLLILLGVWLGILILASALFYVYRGEIKEKAISVYNQQGMGYINIGDIGLDPFKDFPYIDLHIENLAFYEHDPQRSNAEPIFSMGHFYGALDVFGLLNQKASVKKVYFGDGLINLQVEKDSTLNIQRALDLTFEDSEEEQIVVEDTTSGFDFAVDLKSLQFEQIRLKFLNKINDAHFEAVVNDWNSHLSYADSGIVAGTKLDFLVDTVQMGTMQWYQVPIKLNSELTFDTTNTVRIPKSRLWIDNTRFFVKGSYDLDGQGEADLKFWMNDPSVGLVTLLSSGMVDMSDINIGQEAKMKFKASVKGPTIGAKPDVQFDFELKDLSLSHNDWEQRLDEVGLNLAVDLKGGKDLKEGEVHLKNLRLKGNTIDFHADLSLVNHGIPKLSAKWDGQLDLSYFDKFVHVEELDSLRGFVVTSADCSFTGNGKKNVDIDGFLNMGVKELGIHLNPIEKSITDGNMLIELAPGALDFKDFNLQLGNSDLHGDLRLHDPWLIATNRQDSIDVDLNLRANLIDFPDLVAFDSALVNLVGDYLVEDVNLQLKMRTTKEGIKNPLLPLGNIRLVDLSAKPKGFGEVKHFNGVFGVREKVLGVRRLKGRLGESDFKFSAGVIDYASLMNKEMDGKVKIAYNLESTLARVEDLLKIGDTYLVPNGYQTESLKDFKFSGEVIVHNESLLNAREIPTLDIKIKNIHGATTLVPMALRDLTMDMHVDSLGVNLASLSGQIGKSDFYMNGKVEWPEDSTHLPSGYLTVGAKYFDVNELLHIELPEGTAEEQRAQVEAAAQQEANEEMMDLSQVKFPNFTFNLNIDTLHFMRANYVHIKGKMNSSEEKVVTLDKLVVDFADGQVEMNGGVNLADPSDYTMNGKFLMRDVEMSKIDFAVEYEGDTIDFSKNFEGKMNAEVTTELHLNPDFTVNIQSTEAEITAKVTDGAVKDFGPLSAMASFFSNKDLNNIRFAEMENTFTFKQNTLTIPRMNIASTIGQIYMGGEQNIDGNMAFSVEVPWKLVRGVAWNMMTGRKKKGDGEDEIMQDEGGKYVSVTVKGDVEDFDIGLGKKKTVYKD</sequence>
<name>A0AAN4W0K6_9BACT</name>
<evidence type="ECO:0008006" key="4">
    <source>
        <dbReference type="Google" id="ProtNLM"/>
    </source>
</evidence>
<dbReference type="AlphaFoldDB" id="A0AAN4W0K6"/>
<evidence type="ECO:0000256" key="1">
    <source>
        <dbReference type="SAM" id="Phobius"/>
    </source>
</evidence>
<comment type="caution">
    <text evidence="2">The sequence shown here is derived from an EMBL/GenBank/DDBJ whole genome shotgun (WGS) entry which is preliminary data.</text>
</comment>
<keyword evidence="1" id="KW-0472">Membrane</keyword>
<gene>
    <name evidence="2" type="ORF">PEDI_40310</name>
</gene>
<protein>
    <recommendedName>
        <fullName evidence="4">AsmA-like C-terminal domain-containing protein</fullName>
    </recommendedName>
</protein>
<dbReference type="EMBL" id="BQKE01000003">
    <property type="protein sequence ID" value="GJM63479.1"/>
    <property type="molecule type" value="Genomic_DNA"/>
</dbReference>